<protein>
    <submittedName>
        <fullName evidence="1">Uncharacterized protein</fullName>
    </submittedName>
</protein>
<accession>A0A0S8GC56</accession>
<organism evidence="1 2">
    <name type="scientific">candidate division TA06 bacterium SM23_40</name>
    <dbReference type="NCBI Taxonomy" id="1703774"/>
    <lineage>
        <taxon>Bacteria</taxon>
        <taxon>Bacteria division TA06</taxon>
    </lineage>
</organism>
<proteinExistence type="predicted"/>
<dbReference type="EMBL" id="LJUI01000016">
    <property type="protein sequence ID" value="KPK70446.1"/>
    <property type="molecule type" value="Genomic_DNA"/>
</dbReference>
<reference evidence="1 2" key="1">
    <citation type="journal article" date="2015" name="Microbiome">
        <title>Genomic resolution of linkages in carbon, nitrogen, and sulfur cycling among widespread estuary sediment bacteria.</title>
        <authorList>
            <person name="Baker B.J."/>
            <person name="Lazar C.S."/>
            <person name="Teske A.P."/>
            <person name="Dick G.J."/>
        </authorList>
    </citation>
    <scope>NUCLEOTIDE SEQUENCE [LARGE SCALE GENOMIC DNA]</scope>
    <source>
        <strain evidence="1">SM23_40</strain>
    </source>
</reference>
<evidence type="ECO:0000313" key="1">
    <source>
        <dbReference type="EMBL" id="KPK70446.1"/>
    </source>
</evidence>
<dbReference type="AlphaFoldDB" id="A0A0S8GC56"/>
<evidence type="ECO:0000313" key="2">
    <source>
        <dbReference type="Proteomes" id="UP000051717"/>
    </source>
</evidence>
<dbReference type="Proteomes" id="UP000051717">
    <property type="component" value="Unassembled WGS sequence"/>
</dbReference>
<name>A0A0S8GC56_UNCT6</name>
<comment type="caution">
    <text evidence="1">The sequence shown here is derived from an EMBL/GenBank/DDBJ whole genome shotgun (WGS) entry which is preliminary data.</text>
</comment>
<gene>
    <name evidence="1" type="ORF">AMJ82_03230</name>
</gene>
<sequence>MNMTVCHVGGVPFEDRFGRASAWSMSDSARRVCGAKYRVPAPKQCRTHARSLTGERSLREGGGRESISVVVLCSLVRRGIRDCSGVCAARSDRVSDNPGRHRCRLRWGYCAGRRGCVHR</sequence>